<keyword evidence="3" id="KW-1185">Reference proteome</keyword>
<accession>A0ABS3ZDI6</accession>
<evidence type="ECO:0008006" key="4">
    <source>
        <dbReference type="Google" id="ProtNLM"/>
    </source>
</evidence>
<evidence type="ECO:0000313" key="2">
    <source>
        <dbReference type="EMBL" id="MBP0049094.1"/>
    </source>
</evidence>
<dbReference type="Proteomes" id="UP000810171">
    <property type="component" value="Unassembled WGS sequence"/>
</dbReference>
<gene>
    <name evidence="2" type="ORF">H9C73_10125</name>
</gene>
<proteinExistence type="predicted"/>
<evidence type="ECO:0000313" key="3">
    <source>
        <dbReference type="Proteomes" id="UP000810171"/>
    </source>
</evidence>
<name>A0ABS3ZDI6_9GAMM</name>
<dbReference type="RefSeq" id="WP_209287714.1">
    <property type="nucleotide sequence ID" value="NZ_JACVEW010000014.1"/>
</dbReference>
<organism evidence="2 3">
    <name type="scientific">Marinobacterium alkalitolerans</name>
    <dbReference type="NCBI Taxonomy" id="1542925"/>
    <lineage>
        <taxon>Bacteria</taxon>
        <taxon>Pseudomonadati</taxon>
        <taxon>Pseudomonadota</taxon>
        <taxon>Gammaproteobacteria</taxon>
        <taxon>Oceanospirillales</taxon>
        <taxon>Oceanospirillaceae</taxon>
        <taxon>Marinobacterium</taxon>
    </lineage>
</organism>
<evidence type="ECO:0000256" key="1">
    <source>
        <dbReference type="SAM" id="MobiDB-lite"/>
    </source>
</evidence>
<dbReference type="EMBL" id="JACVEW010000014">
    <property type="protein sequence ID" value="MBP0049094.1"/>
    <property type="molecule type" value="Genomic_DNA"/>
</dbReference>
<reference evidence="2 3" key="1">
    <citation type="submission" date="2020-09" db="EMBL/GenBank/DDBJ databases">
        <authorList>
            <person name="Tanuku N.R.S."/>
        </authorList>
    </citation>
    <scope>NUCLEOTIDE SEQUENCE [LARGE SCALE GENOMIC DNA]</scope>
    <source>
        <strain evidence="2 3">AK62</strain>
    </source>
</reference>
<feature type="region of interest" description="Disordered" evidence="1">
    <location>
        <begin position="147"/>
        <end position="200"/>
    </location>
</feature>
<sequence length="200" mass="22035">MPSRSTPVKSFSYLLGVLGLLPLTLTAQELEPYDVTPVDGYSTGMTHGRDVYEGMDRGDIDREPMREVAYHNEDTELPPVQLVYPSDPPPIQEVVVRPDPEPELRGEHKVFEQIRIDVAIARCMFQNECTEEVKKIPGVYLEENQTGDSVWQGQAGDGLEVLTEGPSAMPQPSEGQAGSEEDAASGPLRPGRIFVEEPAQ</sequence>
<protein>
    <recommendedName>
        <fullName evidence="4">DUF4124 domain-containing protein</fullName>
    </recommendedName>
</protein>
<comment type="caution">
    <text evidence="2">The sequence shown here is derived from an EMBL/GenBank/DDBJ whole genome shotgun (WGS) entry which is preliminary data.</text>
</comment>